<feature type="domain" description="MEDS" evidence="3">
    <location>
        <begin position="13"/>
        <end position="158"/>
    </location>
</feature>
<accession>A0ABW4X657</accession>
<organism evidence="4 5">
    <name type="scientific">Blastococcus deserti</name>
    <dbReference type="NCBI Taxonomy" id="2259033"/>
    <lineage>
        <taxon>Bacteria</taxon>
        <taxon>Bacillati</taxon>
        <taxon>Actinomycetota</taxon>
        <taxon>Actinomycetes</taxon>
        <taxon>Geodermatophilales</taxon>
        <taxon>Geodermatophilaceae</taxon>
        <taxon>Blastococcus</taxon>
    </lineage>
</organism>
<evidence type="ECO:0000313" key="5">
    <source>
        <dbReference type="Proteomes" id="UP001597402"/>
    </source>
</evidence>
<keyword evidence="1" id="KW-0723">Serine/threonine-protein kinase</keyword>
<proteinExistence type="predicted"/>
<dbReference type="InterPro" id="IPR025847">
    <property type="entry name" value="MEDS_domain"/>
</dbReference>
<evidence type="ECO:0000259" key="3">
    <source>
        <dbReference type="Pfam" id="PF14417"/>
    </source>
</evidence>
<dbReference type="PANTHER" id="PTHR35526:SF3">
    <property type="entry name" value="ANTI-SIGMA-F FACTOR RSBW"/>
    <property type="match status" value="1"/>
</dbReference>
<dbReference type="NCBIfam" id="NF041045">
    <property type="entry name" value="RsbA_anti_sig"/>
    <property type="match status" value="1"/>
</dbReference>
<keyword evidence="5" id="KW-1185">Reference proteome</keyword>
<dbReference type="SUPFAM" id="SSF55874">
    <property type="entry name" value="ATPase domain of HSP90 chaperone/DNA topoisomerase II/histidine kinase"/>
    <property type="match status" value="1"/>
</dbReference>
<reference evidence="5" key="1">
    <citation type="journal article" date="2019" name="Int. J. Syst. Evol. Microbiol.">
        <title>The Global Catalogue of Microorganisms (GCM) 10K type strain sequencing project: providing services to taxonomists for standard genome sequencing and annotation.</title>
        <authorList>
            <consortium name="The Broad Institute Genomics Platform"/>
            <consortium name="The Broad Institute Genome Sequencing Center for Infectious Disease"/>
            <person name="Wu L."/>
            <person name="Ma J."/>
        </authorList>
    </citation>
    <scope>NUCLEOTIDE SEQUENCE [LARGE SCALE GENOMIC DNA]</scope>
    <source>
        <strain evidence="5">JCM 3338</strain>
    </source>
</reference>
<evidence type="ECO:0000259" key="2">
    <source>
        <dbReference type="Pfam" id="PF13581"/>
    </source>
</evidence>
<dbReference type="InterPro" id="IPR050267">
    <property type="entry name" value="Anti-sigma-factor_SerPK"/>
</dbReference>
<dbReference type="EMBL" id="JBHUHP010000004">
    <property type="protein sequence ID" value="MFD2090916.1"/>
    <property type="molecule type" value="Genomic_DNA"/>
</dbReference>
<gene>
    <name evidence="4" type="ORF">ACFSHS_04950</name>
</gene>
<dbReference type="InterPro" id="IPR003594">
    <property type="entry name" value="HATPase_dom"/>
</dbReference>
<evidence type="ECO:0000256" key="1">
    <source>
        <dbReference type="ARBA" id="ARBA00022527"/>
    </source>
</evidence>
<comment type="caution">
    <text evidence="4">The sequence shown here is derived from an EMBL/GenBank/DDBJ whole genome shotgun (WGS) entry which is preliminary data.</text>
</comment>
<evidence type="ECO:0000313" key="4">
    <source>
        <dbReference type="EMBL" id="MFD2090916.1"/>
    </source>
</evidence>
<dbReference type="Gene3D" id="3.30.565.10">
    <property type="entry name" value="Histidine kinase-like ATPase, C-terminal domain"/>
    <property type="match status" value="1"/>
</dbReference>
<sequence>MTSTLEPVAGFEHEALLYRGDDGFLAGLLPFVREGLERDEAVVVAEPRLRLEQLRDALGDDASSVEFLDMAEIGGNPARIIGVWARTLQEHTDAGRRLRGVGEPAFVGRREAELVECRLHELLLNHAFDGGPAWRLLCPYDEQHLPRAVSRGALHTHPVTATAAGRRVSADYLADGALDAFAAPLPPPTDAVLRGIYGPADVPATRHTVAQYARTVGLPEDKVEVLELAASELATNSIRHGGGTGTVAMWVEPGAAVVEFSDSGQLTDPLTGRLMPSLEQEGGRGLYLVNQLCDLVQLRSSDLGTTVRILTWM</sequence>
<dbReference type="Pfam" id="PF14417">
    <property type="entry name" value="MEDS"/>
    <property type="match status" value="1"/>
</dbReference>
<name>A0ABW4X657_9ACTN</name>
<dbReference type="Pfam" id="PF13581">
    <property type="entry name" value="HATPase_c_2"/>
    <property type="match status" value="1"/>
</dbReference>
<dbReference type="InterPro" id="IPR047718">
    <property type="entry name" value="RsbA-like_anti_sig"/>
</dbReference>
<feature type="domain" description="Histidine kinase/HSP90-like ATPase" evidence="2">
    <location>
        <begin position="199"/>
        <end position="309"/>
    </location>
</feature>
<protein>
    <submittedName>
        <fullName evidence="4">Anti-sigma factor RsbA family regulatory protein</fullName>
    </submittedName>
</protein>
<dbReference type="Proteomes" id="UP001597402">
    <property type="component" value="Unassembled WGS sequence"/>
</dbReference>
<dbReference type="RefSeq" id="WP_376872535.1">
    <property type="nucleotide sequence ID" value="NZ_JBHUHP010000004.1"/>
</dbReference>
<dbReference type="CDD" id="cd16936">
    <property type="entry name" value="HATPase_RsbW-like"/>
    <property type="match status" value="1"/>
</dbReference>
<keyword evidence="1" id="KW-0808">Transferase</keyword>
<keyword evidence="1" id="KW-0418">Kinase</keyword>
<dbReference type="InterPro" id="IPR036890">
    <property type="entry name" value="HATPase_C_sf"/>
</dbReference>
<dbReference type="PANTHER" id="PTHR35526">
    <property type="entry name" value="ANTI-SIGMA-F FACTOR RSBW-RELATED"/>
    <property type="match status" value="1"/>
</dbReference>